<sequence>MARRVFFSFYYKADNWRVSTVKKMGAIEGQPLLSSNKWEEVKGGGDAAIKKWINDEMSGKSCLVVLIGASTAGRKWIDYEIKKAWDDGKGVVGVHIHGLKNSQEQQAAKGANPFAKFKIGDEAMTKYAKSYDTPYTSSKYVYEYISENIAEWVEEAIRLRKAA</sequence>
<organism evidence="2 3">
    <name type="scientific">Pontixanthobacter gangjinensis</name>
    <dbReference type="NCBI Taxonomy" id="1028742"/>
    <lineage>
        <taxon>Bacteria</taxon>
        <taxon>Pseudomonadati</taxon>
        <taxon>Pseudomonadota</taxon>
        <taxon>Alphaproteobacteria</taxon>
        <taxon>Sphingomonadales</taxon>
        <taxon>Erythrobacteraceae</taxon>
        <taxon>Pontixanthobacter</taxon>
    </lineage>
</organism>
<dbReference type="AlphaFoldDB" id="A0A6I4SML8"/>
<dbReference type="OrthoDB" id="9811746at2"/>
<dbReference type="EMBL" id="WTYS01000001">
    <property type="protein sequence ID" value="MXO56688.1"/>
    <property type="molecule type" value="Genomic_DNA"/>
</dbReference>
<dbReference type="InterPro" id="IPR036490">
    <property type="entry name" value="ThsB_TIR-like_sf"/>
</dbReference>
<keyword evidence="3" id="KW-1185">Reference proteome</keyword>
<evidence type="ECO:0000259" key="1">
    <source>
        <dbReference type="Pfam" id="PF08937"/>
    </source>
</evidence>
<gene>
    <name evidence="2" type="ORF">GRI36_07305</name>
</gene>
<dbReference type="SUPFAM" id="SSF52206">
    <property type="entry name" value="Hypothetical protein MTH538"/>
    <property type="match status" value="1"/>
</dbReference>
<feature type="domain" description="Thoeris protein ThsB TIR-like" evidence="1">
    <location>
        <begin position="6"/>
        <end position="100"/>
    </location>
</feature>
<comment type="caution">
    <text evidence="2">The sequence shown here is derived from an EMBL/GenBank/DDBJ whole genome shotgun (WGS) entry which is preliminary data.</text>
</comment>
<dbReference type="InterPro" id="IPR015032">
    <property type="entry name" value="ThsB__TIR-like_domain"/>
</dbReference>
<dbReference type="Proteomes" id="UP000468943">
    <property type="component" value="Unassembled WGS sequence"/>
</dbReference>
<protein>
    <recommendedName>
        <fullName evidence="1">Thoeris protein ThsB TIR-like domain-containing protein</fullName>
    </recommendedName>
</protein>
<evidence type="ECO:0000313" key="2">
    <source>
        <dbReference type="EMBL" id="MXO56688.1"/>
    </source>
</evidence>
<name>A0A6I4SML8_9SPHN</name>
<reference evidence="2 3" key="1">
    <citation type="submission" date="2019-12" db="EMBL/GenBank/DDBJ databases">
        <title>Genomic-based taxomic classification of the family Erythrobacteraceae.</title>
        <authorList>
            <person name="Xu L."/>
        </authorList>
    </citation>
    <scope>NUCLEOTIDE SEQUENCE [LARGE SCALE GENOMIC DNA]</scope>
    <source>
        <strain evidence="2 3">JCM 17802</strain>
    </source>
</reference>
<evidence type="ECO:0000313" key="3">
    <source>
        <dbReference type="Proteomes" id="UP000468943"/>
    </source>
</evidence>
<dbReference type="Gene3D" id="3.40.50.9200">
    <property type="entry name" value="Hypothetical protein MTH538"/>
    <property type="match status" value="1"/>
</dbReference>
<accession>A0A6I4SML8</accession>
<dbReference type="Pfam" id="PF08937">
    <property type="entry name" value="ThsB_TIR"/>
    <property type="match status" value="1"/>
</dbReference>
<proteinExistence type="predicted"/>